<name>A0A067SYL1_GALM3</name>
<proteinExistence type="predicted"/>
<dbReference type="Proteomes" id="UP000027222">
    <property type="component" value="Unassembled WGS sequence"/>
</dbReference>
<feature type="compositionally biased region" description="Low complexity" evidence="1">
    <location>
        <begin position="186"/>
        <end position="208"/>
    </location>
</feature>
<sequence>MSSPNNRTQLEEDIAQSHLRKGKAKERDVHTESTEPPSARTSSEQLDEMAYPPVNEDAEETRRVEENLRRWEIAERQRRKAARGSTQSSNPSSLVNDVSRRASLLWSNRKTKHPSIGGIGGSHRALQSQDNIDIVPLTEIDVSPTPSPTRTDSDNPYDLDATDPFANPPEILSPFSDTDHTNTNAPPDVLQVDPDPLLKPNQLLADSPAPRPPLPKPLNLPPPRTPPPILPPPPSQDAQPSDKPGDDVRWWHDWLCGCGEGPERGGDYQAGRTNPFE</sequence>
<evidence type="ECO:0000256" key="1">
    <source>
        <dbReference type="SAM" id="MobiDB-lite"/>
    </source>
</evidence>
<feature type="compositionally biased region" description="Basic and acidic residues" evidence="1">
    <location>
        <begin position="60"/>
        <end position="76"/>
    </location>
</feature>
<organism evidence="2 3">
    <name type="scientific">Galerina marginata (strain CBS 339.88)</name>
    <dbReference type="NCBI Taxonomy" id="685588"/>
    <lineage>
        <taxon>Eukaryota</taxon>
        <taxon>Fungi</taxon>
        <taxon>Dikarya</taxon>
        <taxon>Basidiomycota</taxon>
        <taxon>Agaricomycotina</taxon>
        <taxon>Agaricomycetes</taxon>
        <taxon>Agaricomycetidae</taxon>
        <taxon>Agaricales</taxon>
        <taxon>Agaricineae</taxon>
        <taxon>Strophariaceae</taxon>
        <taxon>Galerina</taxon>
    </lineage>
</organism>
<feature type="compositionally biased region" description="Basic and acidic residues" evidence="1">
    <location>
        <begin position="243"/>
        <end position="252"/>
    </location>
</feature>
<dbReference type="AlphaFoldDB" id="A0A067SYL1"/>
<evidence type="ECO:0000313" key="3">
    <source>
        <dbReference type="Proteomes" id="UP000027222"/>
    </source>
</evidence>
<reference evidence="3" key="1">
    <citation type="journal article" date="2014" name="Proc. Natl. Acad. Sci. U.S.A.">
        <title>Extensive sampling of basidiomycete genomes demonstrates inadequacy of the white-rot/brown-rot paradigm for wood decay fungi.</title>
        <authorList>
            <person name="Riley R."/>
            <person name="Salamov A.A."/>
            <person name="Brown D.W."/>
            <person name="Nagy L.G."/>
            <person name="Floudas D."/>
            <person name="Held B.W."/>
            <person name="Levasseur A."/>
            <person name="Lombard V."/>
            <person name="Morin E."/>
            <person name="Otillar R."/>
            <person name="Lindquist E.A."/>
            <person name="Sun H."/>
            <person name="LaButti K.M."/>
            <person name="Schmutz J."/>
            <person name="Jabbour D."/>
            <person name="Luo H."/>
            <person name="Baker S.E."/>
            <person name="Pisabarro A.G."/>
            <person name="Walton J.D."/>
            <person name="Blanchette R.A."/>
            <person name="Henrissat B."/>
            <person name="Martin F."/>
            <person name="Cullen D."/>
            <person name="Hibbett D.S."/>
            <person name="Grigoriev I.V."/>
        </authorList>
    </citation>
    <scope>NUCLEOTIDE SEQUENCE [LARGE SCALE GENOMIC DNA]</scope>
    <source>
        <strain evidence="3">CBS 339.88</strain>
    </source>
</reference>
<feature type="compositionally biased region" description="Polar residues" evidence="1">
    <location>
        <begin position="34"/>
        <end position="44"/>
    </location>
</feature>
<dbReference type="OrthoDB" id="3358973at2759"/>
<feature type="region of interest" description="Disordered" evidence="1">
    <location>
        <begin position="1"/>
        <end position="277"/>
    </location>
</feature>
<dbReference type="HOGENOM" id="CLU_049777_0_0_1"/>
<gene>
    <name evidence="2" type="ORF">GALMADRAFT_211306</name>
</gene>
<dbReference type="EMBL" id="KL142380">
    <property type="protein sequence ID" value="KDR75936.1"/>
    <property type="molecule type" value="Genomic_DNA"/>
</dbReference>
<feature type="compositionally biased region" description="Polar residues" evidence="1">
    <location>
        <begin position="84"/>
        <end position="96"/>
    </location>
</feature>
<keyword evidence="3" id="KW-1185">Reference proteome</keyword>
<protein>
    <submittedName>
        <fullName evidence="2">Uncharacterized protein</fullName>
    </submittedName>
</protein>
<evidence type="ECO:0000313" key="2">
    <source>
        <dbReference type="EMBL" id="KDR75936.1"/>
    </source>
</evidence>
<accession>A0A067SYL1</accession>
<feature type="compositionally biased region" description="Pro residues" evidence="1">
    <location>
        <begin position="209"/>
        <end position="235"/>
    </location>
</feature>